<dbReference type="EMBL" id="SBBW01000123">
    <property type="protein sequence ID" value="RWU06890.1"/>
    <property type="molecule type" value="Genomic_DNA"/>
</dbReference>
<protein>
    <submittedName>
        <fullName evidence="1">Iron-sulfur cluster repair di-iron protein</fullName>
    </submittedName>
</protein>
<proteinExistence type="predicted"/>
<accession>A0AAX1ZY63</accession>
<dbReference type="EMBL" id="SBBW01000114">
    <property type="protein sequence ID" value="RWU06915.1"/>
    <property type="molecule type" value="Genomic_DNA"/>
</dbReference>
<organism evidence="1 3">
    <name type="scientific">Anoxybacillus flavithermus</name>
    <dbReference type="NCBI Taxonomy" id="33934"/>
    <lineage>
        <taxon>Bacteria</taxon>
        <taxon>Bacillati</taxon>
        <taxon>Bacillota</taxon>
        <taxon>Bacilli</taxon>
        <taxon>Bacillales</taxon>
        <taxon>Anoxybacillaceae</taxon>
        <taxon>Anoxybacillus</taxon>
    </lineage>
</organism>
<dbReference type="AlphaFoldDB" id="A0AAX1ZY63"/>
<gene>
    <name evidence="2" type="ORF">EA138_13705</name>
    <name evidence="1" type="ORF">EA138_13860</name>
</gene>
<comment type="caution">
    <text evidence="1">The sequence shown here is derived from an EMBL/GenBank/DDBJ whole genome shotgun (WGS) entry which is preliminary data.</text>
</comment>
<dbReference type="Proteomes" id="UP000286434">
    <property type="component" value="Unassembled WGS sequence"/>
</dbReference>
<name>A0AAX1ZY63_9BACL</name>
<evidence type="ECO:0000313" key="1">
    <source>
        <dbReference type="EMBL" id="RWU06890.1"/>
    </source>
</evidence>
<dbReference type="Gene3D" id="1.20.120.520">
    <property type="entry name" value="nmb1532 protein domain like"/>
    <property type="match status" value="1"/>
</dbReference>
<evidence type="ECO:0000313" key="3">
    <source>
        <dbReference type="Proteomes" id="UP000286434"/>
    </source>
</evidence>
<sequence>LEALESDLFEHIHLENNILFPRILEEKN</sequence>
<reference evidence="1 3" key="1">
    <citation type="submission" date="2019-01" db="EMBL/GenBank/DDBJ databases">
        <title>Anoxybacillus flavithermus in powdered infant formula.</title>
        <authorList>
            <person name="Rhee M.S."/>
            <person name="Choi I.-G."/>
            <person name="Cho T.J."/>
            <person name="Park B."/>
        </authorList>
    </citation>
    <scope>NUCLEOTIDE SEQUENCE [LARGE SCALE GENOMIC DNA]</scope>
    <source>
        <strain evidence="1 3">FHS-PPAM212</strain>
    </source>
</reference>
<feature type="non-terminal residue" evidence="1">
    <location>
        <position position="1"/>
    </location>
</feature>
<evidence type="ECO:0000313" key="2">
    <source>
        <dbReference type="EMBL" id="RWU06915.1"/>
    </source>
</evidence>